<dbReference type="EMBL" id="NBNE01000785">
    <property type="protein sequence ID" value="OWZ17247.1"/>
    <property type="molecule type" value="Genomic_DNA"/>
</dbReference>
<gene>
    <name evidence="2" type="ORF">PHMEG_0008837</name>
</gene>
<protein>
    <submittedName>
        <fullName evidence="2">Polyprotein</fullName>
    </submittedName>
</protein>
<feature type="domain" description="Reverse transcriptase/retrotransposon-derived protein RNase H-like" evidence="1">
    <location>
        <begin position="73"/>
        <end position="114"/>
    </location>
</feature>
<dbReference type="InterPro" id="IPR041577">
    <property type="entry name" value="RT_RNaseH_2"/>
</dbReference>
<evidence type="ECO:0000313" key="3">
    <source>
        <dbReference type="Proteomes" id="UP000198211"/>
    </source>
</evidence>
<dbReference type="InterPro" id="IPR043502">
    <property type="entry name" value="DNA/RNA_pol_sf"/>
</dbReference>
<evidence type="ECO:0000259" key="1">
    <source>
        <dbReference type="Pfam" id="PF17919"/>
    </source>
</evidence>
<evidence type="ECO:0000313" key="2">
    <source>
        <dbReference type="EMBL" id="OWZ17247.1"/>
    </source>
</evidence>
<name>A0A225WJR8_9STRA</name>
<proteinExistence type="predicted"/>
<dbReference type="Gene3D" id="3.30.70.270">
    <property type="match status" value="1"/>
</dbReference>
<dbReference type="AlphaFoldDB" id="A0A225WJR8"/>
<dbReference type="PANTHER" id="PTHR45643:SF1">
    <property type="entry name" value="CHROMO DOMAIN-CONTAINING PROTEIN"/>
    <property type="match status" value="1"/>
</dbReference>
<comment type="caution">
    <text evidence="2">The sequence shown here is derived from an EMBL/GenBank/DDBJ whole genome shotgun (WGS) entry which is preliminary data.</text>
</comment>
<keyword evidence="3" id="KW-1185">Reference proteome</keyword>
<dbReference type="SUPFAM" id="SSF56672">
    <property type="entry name" value="DNA/RNA polymerases"/>
    <property type="match status" value="1"/>
</dbReference>
<dbReference type="Pfam" id="PF17919">
    <property type="entry name" value="RT_RNaseH_2"/>
    <property type="match status" value="1"/>
</dbReference>
<dbReference type="InterPro" id="IPR043128">
    <property type="entry name" value="Rev_trsase/Diguanyl_cyclase"/>
</dbReference>
<dbReference type="OrthoDB" id="117269at2759"/>
<reference evidence="3" key="1">
    <citation type="submission" date="2017-03" db="EMBL/GenBank/DDBJ databases">
        <title>Phytopthora megakarya and P. palmivora, two closely related causual agents of cacao black pod achieved similar genome size and gene model numbers by different mechanisms.</title>
        <authorList>
            <person name="Ali S."/>
            <person name="Shao J."/>
            <person name="Larry D.J."/>
            <person name="Kronmiller B."/>
            <person name="Shen D."/>
            <person name="Strem M.D."/>
            <person name="Melnick R.L."/>
            <person name="Guiltinan M.J."/>
            <person name="Tyler B.M."/>
            <person name="Meinhardt L.W."/>
            <person name="Bailey B.A."/>
        </authorList>
    </citation>
    <scope>NUCLEOTIDE SEQUENCE [LARGE SCALE GENOMIC DNA]</scope>
    <source>
        <strain evidence="3">zdho120</strain>
    </source>
</reference>
<dbReference type="PANTHER" id="PTHR45643">
    <property type="entry name" value="REVERSE TRANSCRIPTASE"/>
    <property type="match status" value="1"/>
</dbReference>
<organism evidence="2 3">
    <name type="scientific">Phytophthora megakarya</name>
    <dbReference type="NCBI Taxonomy" id="4795"/>
    <lineage>
        <taxon>Eukaryota</taxon>
        <taxon>Sar</taxon>
        <taxon>Stramenopiles</taxon>
        <taxon>Oomycota</taxon>
        <taxon>Peronosporomycetes</taxon>
        <taxon>Peronosporales</taxon>
        <taxon>Peronosporaceae</taxon>
        <taxon>Phytophthora</taxon>
    </lineage>
</organism>
<sequence length="115" mass="12537">MYVNLKKCVFSAPEIPVLGATKDGVRADHEKSLIGLLLADTQELHGAASYTKDYAGLIHPLTSLLKKHATSSWRPEHHVAFNTVKKSLTAAPVLMIADGIKLFHVVCDASEFAIR</sequence>
<accession>A0A225WJR8</accession>
<dbReference type="Proteomes" id="UP000198211">
    <property type="component" value="Unassembled WGS sequence"/>
</dbReference>
<dbReference type="STRING" id="4795.A0A225WJR8"/>